<dbReference type="InterPro" id="IPR005074">
    <property type="entry name" value="Peptidase_C39"/>
</dbReference>
<dbReference type="EMBL" id="JAUEIE010000003">
    <property type="protein sequence ID" value="MDN0022422.1"/>
    <property type="molecule type" value="Genomic_DNA"/>
</dbReference>
<proteinExistence type="predicted"/>
<gene>
    <name evidence="2" type="ORF">QVN81_05210</name>
    <name evidence="3" type="ORF">QVN84_05750</name>
</gene>
<evidence type="ECO:0000313" key="5">
    <source>
        <dbReference type="Proteomes" id="UP001168478"/>
    </source>
</evidence>
<evidence type="ECO:0000313" key="2">
    <source>
        <dbReference type="EMBL" id="MDN0022422.1"/>
    </source>
</evidence>
<dbReference type="GO" id="GO:0006508">
    <property type="term" value="P:proteolysis"/>
    <property type="evidence" value="ECO:0007669"/>
    <property type="project" value="InterPro"/>
</dbReference>
<sequence>MDIHKTKKGKPRHKRRVPAFRQIEANDCGPTCIQMVAAYYGMKYPLKTIKRHCDMKRLGISLRDVTHCCSALVF</sequence>
<dbReference type="GO" id="GO:0016020">
    <property type="term" value="C:membrane"/>
    <property type="evidence" value="ECO:0007669"/>
    <property type="project" value="InterPro"/>
</dbReference>
<reference evidence="3" key="1">
    <citation type="submission" date="2023-06" db="EMBL/GenBank/DDBJ databases">
        <authorList>
            <person name="Zeman M."/>
            <person name="Kubasova T."/>
            <person name="Jahodarova E."/>
            <person name="Nykrynova M."/>
            <person name="Rychlik I."/>
        </authorList>
    </citation>
    <scope>NUCLEOTIDE SEQUENCE</scope>
    <source>
        <strain evidence="3">ET15</strain>
        <strain evidence="2">ET37</strain>
    </source>
</reference>
<protein>
    <submittedName>
        <fullName evidence="3">Cysteine peptidase family C39 domain-containing protein</fullName>
    </submittedName>
</protein>
<dbReference type="Pfam" id="PF03412">
    <property type="entry name" value="Peptidase_C39"/>
    <property type="match status" value="1"/>
</dbReference>
<dbReference type="GO" id="GO:0005524">
    <property type="term" value="F:ATP binding"/>
    <property type="evidence" value="ECO:0007669"/>
    <property type="project" value="InterPro"/>
</dbReference>
<dbReference type="AlphaFoldDB" id="A0AAW7JHQ0"/>
<dbReference type="Proteomes" id="UP001168478">
    <property type="component" value="Unassembled WGS sequence"/>
</dbReference>
<dbReference type="GO" id="GO:0008233">
    <property type="term" value="F:peptidase activity"/>
    <property type="evidence" value="ECO:0007669"/>
    <property type="project" value="InterPro"/>
</dbReference>
<evidence type="ECO:0000259" key="1">
    <source>
        <dbReference type="Pfam" id="PF03412"/>
    </source>
</evidence>
<comment type="caution">
    <text evidence="3">The sequence shown here is derived from an EMBL/GenBank/DDBJ whole genome shotgun (WGS) entry which is preliminary data.</text>
</comment>
<dbReference type="EMBL" id="JAUEIF010000003">
    <property type="protein sequence ID" value="MDN0025022.1"/>
    <property type="molecule type" value="Genomic_DNA"/>
</dbReference>
<dbReference type="Proteomes" id="UP001167831">
    <property type="component" value="Unassembled WGS sequence"/>
</dbReference>
<reference evidence="3" key="2">
    <citation type="submission" date="2023-08" db="EMBL/GenBank/DDBJ databases">
        <title>Identification and characterization of horizontal gene transfer across gut microbiota members of farm animals based on homology search.</title>
        <authorList>
            <person name="Schwarzerova J."/>
            <person name="Nykrynova M."/>
            <person name="Jureckova K."/>
            <person name="Cejkova D."/>
            <person name="Rychlik I."/>
        </authorList>
    </citation>
    <scope>NUCLEOTIDE SEQUENCE</scope>
    <source>
        <strain evidence="3">ET15</strain>
        <strain evidence="2">ET37</strain>
    </source>
</reference>
<accession>A0AAW7JHQ0</accession>
<evidence type="ECO:0000313" key="3">
    <source>
        <dbReference type="EMBL" id="MDN0025022.1"/>
    </source>
</evidence>
<dbReference type="Gene3D" id="3.90.70.10">
    <property type="entry name" value="Cysteine proteinases"/>
    <property type="match status" value="1"/>
</dbReference>
<keyword evidence="4" id="KW-1185">Reference proteome</keyword>
<evidence type="ECO:0000313" key="4">
    <source>
        <dbReference type="Proteomes" id="UP001167831"/>
    </source>
</evidence>
<dbReference type="RefSeq" id="WP_289824978.1">
    <property type="nucleotide sequence ID" value="NZ_JAUEIE010000003.1"/>
</dbReference>
<name>A0AAW7JHQ0_9BACT</name>
<feature type="domain" description="Peptidase C39" evidence="1">
    <location>
        <begin position="18"/>
        <end position="69"/>
    </location>
</feature>
<organism evidence="3 5">
    <name type="scientific">Leyella lascolaii</name>
    <dbReference type="NCBI Taxonomy" id="1776379"/>
    <lineage>
        <taxon>Bacteria</taxon>
        <taxon>Pseudomonadati</taxon>
        <taxon>Bacteroidota</taxon>
        <taxon>Bacteroidia</taxon>
        <taxon>Bacteroidales</taxon>
        <taxon>Prevotellaceae</taxon>
        <taxon>Leyella</taxon>
    </lineage>
</organism>